<evidence type="ECO:0000313" key="3">
    <source>
        <dbReference type="Proteomes" id="UP000678545"/>
    </source>
</evidence>
<organism evidence="2 3">
    <name type="scientific">Undibacterium fentianense</name>
    <dbReference type="NCBI Taxonomy" id="2828728"/>
    <lineage>
        <taxon>Bacteria</taxon>
        <taxon>Pseudomonadati</taxon>
        <taxon>Pseudomonadota</taxon>
        <taxon>Betaproteobacteria</taxon>
        <taxon>Burkholderiales</taxon>
        <taxon>Oxalobacteraceae</taxon>
        <taxon>Undibacterium</taxon>
    </lineage>
</organism>
<dbReference type="Proteomes" id="UP000678545">
    <property type="component" value="Unassembled WGS sequence"/>
</dbReference>
<keyword evidence="2" id="KW-0378">Hydrolase</keyword>
<accession>A0A941E1D0</accession>
<dbReference type="AlphaFoldDB" id="A0A941E1D0"/>
<keyword evidence="2" id="KW-0255">Endonuclease</keyword>
<evidence type="ECO:0000313" key="2">
    <source>
        <dbReference type="EMBL" id="MBR7801444.1"/>
    </source>
</evidence>
<dbReference type="GO" id="GO:0004519">
    <property type="term" value="F:endonuclease activity"/>
    <property type="evidence" value="ECO:0007669"/>
    <property type="project" value="UniProtKB-KW"/>
</dbReference>
<reference evidence="2" key="1">
    <citation type="submission" date="2021-04" db="EMBL/GenBank/DDBJ databases">
        <title>novel species isolated from subtropical streams in China.</title>
        <authorList>
            <person name="Lu H."/>
        </authorList>
    </citation>
    <scope>NUCLEOTIDE SEQUENCE</scope>
    <source>
        <strain evidence="2">FT137W</strain>
    </source>
</reference>
<sequence length="239" mass="26526">MIENKNTILAKAKTWFRETIVINHAGNSQKLVDPKEFNINPFLTVYLANFLTGNSSPQSIAKALIYPRVLGQSITTSFGANIQKFASDVLDGFASTTSGIDIEFIDQVDGVRKYCQLKAGPNTINKDDVESIAGHFKGVINLAKVNGLRVSYDDMVVGLIYGEAHQLSGHYKRITSQYNYPVLAAHDFWFRLTGDDGFYGELVAAIGEVAIEADYSQELNKIIDELAQQDEIIRLSRIK</sequence>
<dbReference type="Pfam" id="PF14511">
    <property type="entry name" value="RE_EcoO109I"/>
    <property type="match status" value="1"/>
</dbReference>
<comment type="caution">
    <text evidence="2">The sequence shown here is derived from an EMBL/GenBank/DDBJ whole genome shotgun (WGS) entry which is preliminary data.</text>
</comment>
<dbReference type="Gene3D" id="3.40.1560.10">
    <property type="entry name" value="type ii restriction endonuclease, domain 2"/>
    <property type="match status" value="1"/>
</dbReference>
<dbReference type="InterPro" id="IPR011335">
    <property type="entry name" value="Restrct_endonuc-II-like"/>
</dbReference>
<dbReference type="RefSeq" id="WP_212676576.1">
    <property type="nucleotide sequence ID" value="NZ_JAGSPJ010000007.1"/>
</dbReference>
<dbReference type="SUPFAM" id="SSF52980">
    <property type="entry name" value="Restriction endonuclease-like"/>
    <property type="match status" value="1"/>
</dbReference>
<dbReference type="CDD" id="cd22346">
    <property type="entry name" value="PDDEXK_nuclease"/>
    <property type="match status" value="1"/>
</dbReference>
<evidence type="ECO:0000259" key="1">
    <source>
        <dbReference type="Pfam" id="PF14511"/>
    </source>
</evidence>
<gene>
    <name evidence="2" type="ORF">KDM90_15645</name>
</gene>
<keyword evidence="2" id="KW-0540">Nuclease</keyword>
<keyword evidence="3" id="KW-1185">Reference proteome</keyword>
<dbReference type="InterPro" id="IPR012297">
    <property type="entry name" value="EcoO109IR_cat_dom_sf"/>
</dbReference>
<name>A0A941E1D0_9BURK</name>
<dbReference type="InterPro" id="IPR032793">
    <property type="entry name" value="RE_EcoO109IR"/>
</dbReference>
<proteinExistence type="predicted"/>
<protein>
    <submittedName>
        <fullName evidence="2">Restriction endonuclease</fullName>
    </submittedName>
</protein>
<feature type="domain" description="Type II restriction endonuclease EcoO109IR" evidence="1">
    <location>
        <begin position="59"/>
        <end position="212"/>
    </location>
</feature>
<dbReference type="EMBL" id="JAGSPJ010000007">
    <property type="protein sequence ID" value="MBR7801444.1"/>
    <property type="molecule type" value="Genomic_DNA"/>
</dbReference>